<dbReference type="Proteomes" id="UP000886520">
    <property type="component" value="Chromosome 5"/>
</dbReference>
<dbReference type="AlphaFoldDB" id="A0A9D4V4E3"/>
<gene>
    <name evidence="1" type="ORF">GOP47_0005040</name>
</gene>
<proteinExistence type="predicted"/>
<name>A0A9D4V4E3_ADICA</name>
<evidence type="ECO:0000313" key="1">
    <source>
        <dbReference type="EMBL" id="KAI5079561.1"/>
    </source>
</evidence>
<evidence type="ECO:0000313" key="2">
    <source>
        <dbReference type="Proteomes" id="UP000886520"/>
    </source>
</evidence>
<comment type="caution">
    <text evidence="1">The sequence shown here is derived from an EMBL/GenBank/DDBJ whole genome shotgun (WGS) entry which is preliminary data.</text>
</comment>
<protein>
    <submittedName>
        <fullName evidence="1">Uncharacterized protein</fullName>
    </submittedName>
</protein>
<organism evidence="1 2">
    <name type="scientific">Adiantum capillus-veneris</name>
    <name type="common">Maidenhair fern</name>
    <dbReference type="NCBI Taxonomy" id="13818"/>
    <lineage>
        <taxon>Eukaryota</taxon>
        <taxon>Viridiplantae</taxon>
        <taxon>Streptophyta</taxon>
        <taxon>Embryophyta</taxon>
        <taxon>Tracheophyta</taxon>
        <taxon>Polypodiopsida</taxon>
        <taxon>Polypodiidae</taxon>
        <taxon>Polypodiales</taxon>
        <taxon>Pteridineae</taxon>
        <taxon>Pteridaceae</taxon>
        <taxon>Vittarioideae</taxon>
        <taxon>Adiantum</taxon>
    </lineage>
</organism>
<dbReference type="EMBL" id="JABFUD020000005">
    <property type="protein sequence ID" value="KAI5079561.1"/>
    <property type="molecule type" value="Genomic_DNA"/>
</dbReference>
<reference evidence="1 2" key="1">
    <citation type="submission" date="2021-01" db="EMBL/GenBank/DDBJ databases">
        <title>Adiantum capillus-veneris genome.</title>
        <authorList>
            <person name="Fang Y."/>
            <person name="Liao Q."/>
        </authorList>
    </citation>
    <scope>NUCLEOTIDE SEQUENCE [LARGE SCALE GENOMIC DNA]</scope>
    <source>
        <strain evidence="1">H3</strain>
        <tissue evidence="1">Leaf</tissue>
    </source>
</reference>
<sequence length="199" mass="22102">MGTAVDTIIIEDDDDDVRVFAPHSSIQRSGLQASINTSFHPVHVPVLDDYDLELRLGPSGNVPAAPRLGTLGRRSRPEPAVYVPLPSFQDSLLFSPTIDLTSALDNYEGYHSIPAKKKHCLFPPESRCLPPPEVSREVKLTCAICMDTMEEETSTICGMLTSRIWTKSFALWIHLNGLEGDMICDSWKRLACKCELQCN</sequence>
<keyword evidence="2" id="KW-1185">Reference proteome</keyword>
<dbReference type="OrthoDB" id="6105938at2759"/>
<accession>A0A9D4V4E3</accession>